<dbReference type="RefSeq" id="WP_091632433.1">
    <property type="nucleotide sequence ID" value="NZ_FNYW01000002.1"/>
</dbReference>
<dbReference type="AlphaFoldDB" id="A0A1H6RK40"/>
<evidence type="ECO:0000256" key="4">
    <source>
        <dbReference type="ARBA" id="ARBA00022692"/>
    </source>
</evidence>
<evidence type="ECO:0000256" key="6">
    <source>
        <dbReference type="ARBA" id="ARBA00023136"/>
    </source>
</evidence>
<dbReference type="PANTHER" id="PTHR43744">
    <property type="entry name" value="ABC TRANSPORTER PERMEASE PROTEIN MG189-RELATED-RELATED"/>
    <property type="match status" value="1"/>
</dbReference>
<evidence type="ECO:0000313" key="9">
    <source>
        <dbReference type="EMBL" id="SEI53684.1"/>
    </source>
</evidence>
<dbReference type="EMBL" id="FNYW01000002">
    <property type="protein sequence ID" value="SEI53684.1"/>
    <property type="molecule type" value="Genomic_DNA"/>
</dbReference>
<dbReference type="STRING" id="1130080.SAMN04488113_102142"/>
<dbReference type="GO" id="GO:0005886">
    <property type="term" value="C:plasma membrane"/>
    <property type="evidence" value="ECO:0007669"/>
    <property type="project" value="UniProtKB-SubCell"/>
</dbReference>
<dbReference type="PROSITE" id="PS50928">
    <property type="entry name" value="ABC_TM1"/>
    <property type="match status" value="1"/>
</dbReference>
<dbReference type="InterPro" id="IPR000515">
    <property type="entry name" value="MetI-like"/>
</dbReference>
<feature type="transmembrane region" description="Helical" evidence="7">
    <location>
        <begin position="137"/>
        <end position="159"/>
    </location>
</feature>
<feature type="transmembrane region" description="Helical" evidence="7">
    <location>
        <begin position="171"/>
        <end position="196"/>
    </location>
</feature>
<dbReference type="Gene3D" id="1.10.3720.10">
    <property type="entry name" value="MetI-like"/>
    <property type="match status" value="1"/>
</dbReference>
<keyword evidence="6 7" id="KW-0472">Membrane</keyword>
<dbReference type="SUPFAM" id="SSF161098">
    <property type="entry name" value="MetI-like"/>
    <property type="match status" value="1"/>
</dbReference>
<reference evidence="10" key="1">
    <citation type="submission" date="2016-10" db="EMBL/GenBank/DDBJ databases">
        <authorList>
            <person name="Varghese N."/>
            <person name="Submissions S."/>
        </authorList>
    </citation>
    <scope>NUCLEOTIDE SEQUENCE [LARGE SCALE GENOMIC DNA]</scope>
    <source>
        <strain evidence="10">DSM 25751</strain>
    </source>
</reference>
<dbReference type="Pfam" id="PF00528">
    <property type="entry name" value="BPD_transp_1"/>
    <property type="match status" value="1"/>
</dbReference>
<keyword evidence="9" id="KW-0762">Sugar transport</keyword>
<organism evidence="9 10">
    <name type="scientific">Alkalibacterium gilvum</name>
    <dbReference type="NCBI Taxonomy" id="1130080"/>
    <lineage>
        <taxon>Bacteria</taxon>
        <taxon>Bacillati</taxon>
        <taxon>Bacillota</taxon>
        <taxon>Bacilli</taxon>
        <taxon>Lactobacillales</taxon>
        <taxon>Carnobacteriaceae</taxon>
        <taxon>Alkalibacterium</taxon>
    </lineage>
</organism>
<evidence type="ECO:0000259" key="8">
    <source>
        <dbReference type="PROSITE" id="PS50928"/>
    </source>
</evidence>
<keyword evidence="4 7" id="KW-0812">Transmembrane</keyword>
<comment type="subcellular location">
    <subcellularLocation>
        <location evidence="1 7">Cell membrane</location>
        <topology evidence="1 7">Multi-pass membrane protein</topology>
    </subcellularLocation>
</comment>
<dbReference type="PANTHER" id="PTHR43744:SF8">
    <property type="entry name" value="SN-GLYCEROL-3-PHOSPHATE TRANSPORT SYSTEM PERMEASE PROTEIN UGPE"/>
    <property type="match status" value="1"/>
</dbReference>
<feature type="domain" description="ABC transmembrane type-1" evidence="8">
    <location>
        <begin position="102"/>
        <end position="308"/>
    </location>
</feature>
<evidence type="ECO:0000256" key="1">
    <source>
        <dbReference type="ARBA" id="ARBA00004651"/>
    </source>
</evidence>
<evidence type="ECO:0000256" key="5">
    <source>
        <dbReference type="ARBA" id="ARBA00022989"/>
    </source>
</evidence>
<name>A0A1H6RK40_9LACT</name>
<proteinExistence type="inferred from homology"/>
<keyword evidence="2 7" id="KW-0813">Transport</keyword>
<accession>A0A1H6RK40</accession>
<protein>
    <submittedName>
        <fullName evidence="9">Multiple sugar transport system permease protein</fullName>
    </submittedName>
</protein>
<feature type="transmembrane region" description="Helical" evidence="7">
    <location>
        <begin position="217"/>
        <end position="242"/>
    </location>
</feature>
<dbReference type="CDD" id="cd06261">
    <property type="entry name" value="TM_PBP2"/>
    <property type="match status" value="1"/>
</dbReference>
<feature type="transmembrane region" description="Helical" evidence="7">
    <location>
        <begin position="41"/>
        <end position="62"/>
    </location>
</feature>
<feature type="transmembrane region" description="Helical" evidence="7">
    <location>
        <begin position="288"/>
        <end position="308"/>
    </location>
</feature>
<dbReference type="InterPro" id="IPR035906">
    <property type="entry name" value="MetI-like_sf"/>
</dbReference>
<gene>
    <name evidence="9" type="ORF">SAMN04488113_102142</name>
</gene>
<feature type="transmembrane region" description="Helical" evidence="7">
    <location>
        <begin position="106"/>
        <end position="125"/>
    </location>
</feature>
<dbReference type="GO" id="GO:0055085">
    <property type="term" value="P:transmembrane transport"/>
    <property type="evidence" value="ECO:0007669"/>
    <property type="project" value="InterPro"/>
</dbReference>
<keyword evidence="3" id="KW-1003">Cell membrane</keyword>
<evidence type="ECO:0000256" key="2">
    <source>
        <dbReference type="ARBA" id="ARBA00022448"/>
    </source>
</evidence>
<dbReference type="Proteomes" id="UP000198564">
    <property type="component" value="Unassembled WGS sequence"/>
</dbReference>
<comment type="similarity">
    <text evidence="7">Belongs to the binding-protein-dependent transport system permease family.</text>
</comment>
<evidence type="ECO:0000313" key="10">
    <source>
        <dbReference type="Proteomes" id="UP000198564"/>
    </source>
</evidence>
<evidence type="ECO:0000256" key="3">
    <source>
        <dbReference type="ARBA" id="ARBA00022475"/>
    </source>
</evidence>
<sequence length="324" mass="36173">MKTLESQPPTKRKQKKQPSKWVKVKKRLLGTNSDRGLIMKVIFYALLISVGFVFLYPVIYMISYSFKDLSDLLNSSVNWIPTHFYTENITRAYEVLDYIPTLLETIFVAVVPSVLQMMVAAVVGYGFARYDFKGKRILLVLVISTFVIPPQITVIPRYILFNNLGLLGSIAAYAIPAGLGQGINSAIFILIFYQTYRAIPVSLIEAARLDGAGEFKIFTKIGIPMGLSAFIISFLFSLVWYWNETYLASIYFGGTLSTLPLELQRFVAAYNNMFPGSGGDGIAGVNEAIELAATLLSIIPLLIIYFISQKWFVESIDRSGITGE</sequence>
<keyword evidence="10" id="KW-1185">Reference proteome</keyword>
<dbReference type="OrthoDB" id="9771544at2"/>
<keyword evidence="5 7" id="KW-1133">Transmembrane helix</keyword>
<evidence type="ECO:0000256" key="7">
    <source>
        <dbReference type="RuleBase" id="RU363032"/>
    </source>
</evidence>